<keyword evidence="2" id="KW-1185">Reference proteome</keyword>
<comment type="caution">
    <text evidence="1">The sequence shown here is derived from an EMBL/GenBank/DDBJ whole genome shotgun (WGS) entry which is preliminary data.</text>
</comment>
<evidence type="ECO:0000313" key="1">
    <source>
        <dbReference type="EMBL" id="GIY38748.1"/>
    </source>
</evidence>
<reference evidence="1 2" key="1">
    <citation type="submission" date="2021-06" db="EMBL/GenBank/DDBJ databases">
        <title>Caerostris extrusa draft genome.</title>
        <authorList>
            <person name="Kono N."/>
            <person name="Arakawa K."/>
        </authorList>
    </citation>
    <scope>NUCLEOTIDE SEQUENCE [LARGE SCALE GENOMIC DNA]</scope>
</reference>
<organism evidence="1 2">
    <name type="scientific">Caerostris extrusa</name>
    <name type="common">Bark spider</name>
    <name type="synonym">Caerostris bankana</name>
    <dbReference type="NCBI Taxonomy" id="172846"/>
    <lineage>
        <taxon>Eukaryota</taxon>
        <taxon>Metazoa</taxon>
        <taxon>Ecdysozoa</taxon>
        <taxon>Arthropoda</taxon>
        <taxon>Chelicerata</taxon>
        <taxon>Arachnida</taxon>
        <taxon>Araneae</taxon>
        <taxon>Araneomorphae</taxon>
        <taxon>Entelegynae</taxon>
        <taxon>Araneoidea</taxon>
        <taxon>Araneidae</taxon>
        <taxon>Caerostris</taxon>
    </lineage>
</organism>
<dbReference type="EMBL" id="BPLR01010351">
    <property type="protein sequence ID" value="GIY38748.1"/>
    <property type="molecule type" value="Genomic_DNA"/>
</dbReference>
<dbReference type="AlphaFoldDB" id="A0AAV4T4D0"/>
<accession>A0AAV4T4D0</accession>
<sequence>MKNNSKAGAKHVEIWIFFVDSILKYIWTSITEVLWSFENTDWENVARLPTFKFKGKKGLNFCPTEKPWDAESPQWLVTNALKKRPIVCSEVACTRHGKENPGHRLDPDSFKGKRFSVIFRVLAPDQRFPQWCVPGDLGGIDYFEVISRYREEGSRKDLKHSH</sequence>
<protein>
    <submittedName>
        <fullName evidence="1">Uncharacterized protein</fullName>
    </submittedName>
</protein>
<name>A0AAV4T4D0_CAEEX</name>
<proteinExistence type="predicted"/>
<dbReference type="Proteomes" id="UP001054945">
    <property type="component" value="Unassembled WGS sequence"/>
</dbReference>
<evidence type="ECO:0000313" key="2">
    <source>
        <dbReference type="Proteomes" id="UP001054945"/>
    </source>
</evidence>
<gene>
    <name evidence="1" type="ORF">CEXT_696851</name>
</gene>